<dbReference type="Gene3D" id="3.30.110.40">
    <property type="entry name" value="TusA-like domain"/>
    <property type="match status" value="1"/>
</dbReference>
<feature type="domain" description="UPF0033" evidence="2">
    <location>
        <begin position="9"/>
        <end position="33"/>
    </location>
</feature>
<evidence type="ECO:0000313" key="3">
    <source>
        <dbReference type="EMBL" id="BAM08050.1"/>
    </source>
</evidence>
<gene>
    <name evidence="3" type="ordered locus">LFE_2379</name>
</gene>
<dbReference type="SUPFAM" id="SSF64307">
    <property type="entry name" value="SirA-like"/>
    <property type="match status" value="1"/>
</dbReference>
<dbReference type="Pfam" id="PF01206">
    <property type="entry name" value="TusA"/>
    <property type="match status" value="1"/>
</dbReference>
<dbReference type="STRING" id="1162668.LFE_2379"/>
<comment type="similarity">
    <text evidence="1">Belongs to the sulfur carrier protein TusA family.</text>
</comment>
<dbReference type="InterPro" id="IPR036868">
    <property type="entry name" value="TusA-like_sf"/>
</dbReference>
<dbReference type="EMBL" id="AP012342">
    <property type="protein sequence ID" value="BAM08050.1"/>
    <property type="molecule type" value="Genomic_DNA"/>
</dbReference>
<name>I0IS01_LEPFC</name>
<dbReference type="PATRIC" id="fig|1162668.3.peg.2828"/>
<proteinExistence type="inferred from homology"/>
<dbReference type="HOGENOM" id="CLU_165255_1_2_0"/>
<keyword evidence="4" id="KW-1185">Reference proteome</keyword>
<sequence>MDYIESVKLDCSGMMCPMPVLKTRKQINEMNVGEIVLMISTDPGSRPDMEAWTKKTGHTLLKSEEKDKSFLFWIRKEKEGI</sequence>
<dbReference type="AlphaFoldDB" id="I0IS01"/>
<reference evidence="4" key="2">
    <citation type="submission" date="2012-03" db="EMBL/GenBank/DDBJ databases">
        <title>The complete genome sequence of the pioneer microbe on fresh volcanic deposit, Leptospirillum ferrooxidans strain C2-3.</title>
        <authorList>
            <person name="Fujimura R."/>
            <person name="Sato Y."/>
            <person name="Nishizawa T."/>
            <person name="Nanba K."/>
            <person name="Oshima K."/>
            <person name="Hattori M."/>
            <person name="Kamijo T."/>
            <person name="Ohta H."/>
        </authorList>
    </citation>
    <scope>NUCLEOTIDE SEQUENCE [LARGE SCALE GENOMIC DNA]</scope>
    <source>
        <strain evidence="4">C2-3</strain>
    </source>
</reference>
<reference evidence="3 4" key="1">
    <citation type="journal article" date="2012" name="J. Bacteriol.">
        <title>Complete Genome Sequence of Leptospirillum ferrooxidans Strain C2-3, Isolated from a Fresh Volcanic Ash Deposit on the Island of Miyake, Japan.</title>
        <authorList>
            <person name="Fujimura R."/>
            <person name="Sato Y."/>
            <person name="Nishizawa T."/>
            <person name="Oshima K."/>
            <person name="Kim S.-W."/>
            <person name="Hattori M."/>
            <person name="Kamijo T."/>
            <person name="Ohta H."/>
        </authorList>
    </citation>
    <scope>NUCLEOTIDE SEQUENCE [LARGE SCALE GENOMIC DNA]</scope>
    <source>
        <strain evidence="3 4">C2-3</strain>
    </source>
</reference>
<protein>
    <recommendedName>
        <fullName evidence="2">UPF0033 domain-containing protein</fullName>
    </recommendedName>
</protein>
<dbReference type="PANTHER" id="PTHR33279">
    <property type="entry name" value="SULFUR CARRIER PROTEIN YEDF-RELATED"/>
    <property type="match status" value="1"/>
</dbReference>
<dbReference type="eggNOG" id="COG0425">
    <property type="taxonomic scope" value="Bacteria"/>
</dbReference>
<dbReference type="PROSITE" id="PS01148">
    <property type="entry name" value="UPF0033"/>
    <property type="match status" value="1"/>
</dbReference>
<evidence type="ECO:0000313" key="4">
    <source>
        <dbReference type="Proteomes" id="UP000007382"/>
    </source>
</evidence>
<organism evidence="3 4">
    <name type="scientific">Leptospirillum ferrooxidans (strain C2-3)</name>
    <dbReference type="NCBI Taxonomy" id="1162668"/>
    <lineage>
        <taxon>Bacteria</taxon>
        <taxon>Pseudomonadati</taxon>
        <taxon>Nitrospirota</taxon>
        <taxon>Nitrospiria</taxon>
        <taxon>Nitrospirales</taxon>
        <taxon>Nitrospiraceae</taxon>
        <taxon>Leptospirillum</taxon>
    </lineage>
</organism>
<dbReference type="CDD" id="cd00291">
    <property type="entry name" value="SirA_YedF_YeeD"/>
    <property type="match status" value="1"/>
</dbReference>
<evidence type="ECO:0000259" key="2">
    <source>
        <dbReference type="PROSITE" id="PS01148"/>
    </source>
</evidence>
<dbReference type="RefSeq" id="WP_014450533.1">
    <property type="nucleotide sequence ID" value="NC_017094.1"/>
</dbReference>
<dbReference type="Proteomes" id="UP000007382">
    <property type="component" value="Chromosome"/>
</dbReference>
<dbReference type="InterPro" id="IPR001455">
    <property type="entry name" value="TusA-like"/>
</dbReference>
<dbReference type="KEGG" id="lfc:LFE_2379"/>
<evidence type="ECO:0000256" key="1">
    <source>
        <dbReference type="ARBA" id="ARBA00008984"/>
    </source>
</evidence>
<accession>I0IS01</accession>
<dbReference type="PANTHER" id="PTHR33279:SF6">
    <property type="entry name" value="SULFUR CARRIER PROTEIN YEDF-RELATED"/>
    <property type="match status" value="1"/>
</dbReference>